<comment type="caution">
    <text evidence="1">The sequence shown here is derived from an EMBL/GenBank/DDBJ whole genome shotgun (WGS) entry which is preliminary data.</text>
</comment>
<sequence>MATEHGQVGEWTTGHLFLYLVTHPVRRWTQPKEVGRRSDQISWSSGWARASRENPIFRPYPARKFGPKDLYGTSIAACWVVEPEGVAQPLGQTCGWLPCQVPVFNTDRTILSMAGVNALQVEKLPPETTQHFDRDPDTNKLLWFASPPMNVTPAPTPKYSLAYLHFLATKRRKRSDTTPAKRK</sequence>
<name>A0A9P7VXT5_9AGAR</name>
<dbReference type="AlphaFoldDB" id="A0A9P7VXT5"/>
<dbReference type="OrthoDB" id="1742084at2759"/>
<dbReference type="EMBL" id="MU250529">
    <property type="protein sequence ID" value="KAG7448542.1"/>
    <property type="molecule type" value="Genomic_DNA"/>
</dbReference>
<accession>A0A9P7VXT5</accession>
<evidence type="ECO:0000313" key="1">
    <source>
        <dbReference type="EMBL" id="KAG7448542.1"/>
    </source>
</evidence>
<dbReference type="Proteomes" id="UP000812287">
    <property type="component" value="Unassembled WGS sequence"/>
</dbReference>
<keyword evidence="2" id="KW-1185">Reference proteome</keyword>
<gene>
    <name evidence="1" type="ORF">BT62DRAFT_711859</name>
</gene>
<dbReference type="GeneID" id="66104275"/>
<dbReference type="RefSeq" id="XP_043042042.1">
    <property type="nucleotide sequence ID" value="XM_043181979.1"/>
</dbReference>
<protein>
    <submittedName>
        <fullName evidence="1">Uncharacterized protein</fullName>
    </submittedName>
</protein>
<reference evidence="1" key="1">
    <citation type="submission" date="2020-11" db="EMBL/GenBank/DDBJ databases">
        <title>Adaptations for nitrogen fixation in a non-lichenized fungal sporocarp promotes dispersal by wood-feeding termites.</title>
        <authorList>
            <consortium name="DOE Joint Genome Institute"/>
            <person name="Koch R.A."/>
            <person name="Yoon G."/>
            <person name="Arayal U."/>
            <person name="Lail K."/>
            <person name="Amirebrahimi M."/>
            <person name="Labutti K."/>
            <person name="Lipzen A."/>
            <person name="Riley R."/>
            <person name="Barry K."/>
            <person name="Henrissat B."/>
            <person name="Grigoriev I.V."/>
            <person name="Herr J.R."/>
            <person name="Aime M.C."/>
        </authorList>
    </citation>
    <scope>NUCLEOTIDE SEQUENCE</scope>
    <source>
        <strain evidence="1">MCA 3950</strain>
    </source>
</reference>
<organism evidence="1 2">
    <name type="scientific">Guyanagaster necrorhizus</name>
    <dbReference type="NCBI Taxonomy" id="856835"/>
    <lineage>
        <taxon>Eukaryota</taxon>
        <taxon>Fungi</taxon>
        <taxon>Dikarya</taxon>
        <taxon>Basidiomycota</taxon>
        <taxon>Agaricomycotina</taxon>
        <taxon>Agaricomycetes</taxon>
        <taxon>Agaricomycetidae</taxon>
        <taxon>Agaricales</taxon>
        <taxon>Marasmiineae</taxon>
        <taxon>Physalacriaceae</taxon>
        <taxon>Guyanagaster</taxon>
    </lineage>
</organism>
<proteinExistence type="predicted"/>
<evidence type="ECO:0000313" key="2">
    <source>
        <dbReference type="Proteomes" id="UP000812287"/>
    </source>
</evidence>